<proteinExistence type="predicted"/>
<comment type="caution">
    <text evidence="1">The sequence shown here is derived from an EMBL/GenBank/DDBJ whole genome shotgun (WGS) entry which is preliminary data.</text>
</comment>
<keyword evidence="2" id="KW-1185">Reference proteome</keyword>
<dbReference type="EMBL" id="JBJQOH010000003">
    <property type="protein sequence ID" value="KAL3692162.1"/>
    <property type="molecule type" value="Genomic_DNA"/>
</dbReference>
<evidence type="ECO:0008006" key="3">
    <source>
        <dbReference type="Google" id="ProtNLM"/>
    </source>
</evidence>
<reference evidence="1 2" key="1">
    <citation type="submission" date="2024-09" db="EMBL/GenBank/DDBJ databases">
        <title>Chromosome-scale assembly of Riccia sorocarpa.</title>
        <authorList>
            <person name="Paukszto L."/>
        </authorList>
    </citation>
    <scope>NUCLEOTIDE SEQUENCE [LARGE SCALE GENOMIC DNA]</scope>
    <source>
        <strain evidence="1">LP-2024</strain>
        <tissue evidence="1">Aerial parts of the thallus</tissue>
    </source>
</reference>
<accession>A0ABD3HKW9</accession>
<organism evidence="1 2">
    <name type="scientific">Riccia sorocarpa</name>
    <dbReference type="NCBI Taxonomy" id="122646"/>
    <lineage>
        <taxon>Eukaryota</taxon>
        <taxon>Viridiplantae</taxon>
        <taxon>Streptophyta</taxon>
        <taxon>Embryophyta</taxon>
        <taxon>Marchantiophyta</taxon>
        <taxon>Marchantiopsida</taxon>
        <taxon>Marchantiidae</taxon>
        <taxon>Marchantiales</taxon>
        <taxon>Ricciaceae</taxon>
        <taxon>Riccia</taxon>
    </lineage>
</organism>
<sequence>MTFLLTAWAKMTSLVNSPGPTDISTWRNTPIWGPPLQGIRHKALTGKSRGHKLLRDQGLTHLKHIADEHGKIKERSAISQSLMQNRTAKAAFDKIKQGTTAFQDSTRVNASKLLYFEGTGITNDRWVISTLKASNHQNTPGDQSDIQVSYRTDEHGQLTKLEAAITLSDYSWTTAMVIPTSRKKNGERALVLAEKNSIEETLAKWKWSNGKDFFYPSNRFIRQSLGPNMNAATKKLQKWKRFTPFKENDARRWGKLWNPLRPVQQTSFLWMLLYSAIAVNRWRFPAAARADPQTWCTKYDKSRTEDVLHFIWTCPSSKHIWEWVFSILHTAFPRLNGWKPKMAHVIAVTWEEMRKFTETQWLDYKVTQRKKAGDTSQADIDKTDKHFCEKWAVRTLDFRLIGAVIAGSLRPP</sequence>
<dbReference type="AlphaFoldDB" id="A0ABD3HKW9"/>
<gene>
    <name evidence="1" type="ORF">R1sor_005813</name>
</gene>
<protein>
    <recommendedName>
        <fullName evidence="3">Reverse transcriptase zinc-binding domain-containing protein</fullName>
    </recommendedName>
</protein>
<dbReference type="Proteomes" id="UP001633002">
    <property type="component" value="Unassembled WGS sequence"/>
</dbReference>
<name>A0ABD3HKW9_9MARC</name>
<evidence type="ECO:0000313" key="1">
    <source>
        <dbReference type="EMBL" id="KAL3692162.1"/>
    </source>
</evidence>
<evidence type="ECO:0000313" key="2">
    <source>
        <dbReference type="Proteomes" id="UP001633002"/>
    </source>
</evidence>